<dbReference type="EMBL" id="NEFY01000055">
    <property type="protein sequence ID" value="OZC34475.1"/>
    <property type="molecule type" value="Genomic_DNA"/>
</dbReference>
<proteinExistence type="predicted"/>
<dbReference type="RefSeq" id="WP_167373057.1">
    <property type="nucleotide sequence ID" value="NZ_NEFY01000055.1"/>
</dbReference>
<feature type="non-terminal residue" evidence="1">
    <location>
        <position position="83"/>
    </location>
</feature>
<keyword evidence="2" id="KW-1185">Reference proteome</keyword>
<gene>
    <name evidence="1" type="ORF">B9Q17_00045</name>
</gene>
<evidence type="ECO:0000313" key="2">
    <source>
        <dbReference type="Proteomes" id="UP000216984"/>
    </source>
</evidence>
<evidence type="ECO:0000313" key="1">
    <source>
        <dbReference type="EMBL" id="OZC34475.1"/>
    </source>
</evidence>
<dbReference type="AlphaFoldDB" id="A0A7Z1DTF8"/>
<protein>
    <submittedName>
        <fullName evidence="1">Uncharacterized protein</fullName>
    </submittedName>
</protein>
<feature type="non-terminal residue" evidence="1">
    <location>
        <position position="1"/>
    </location>
</feature>
<dbReference type="Proteomes" id="UP000216984">
    <property type="component" value="Unassembled WGS sequence"/>
</dbReference>
<reference evidence="1 2" key="1">
    <citation type="submission" date="2017-06" db="EMBL/GenBank/DDBJ databases">
        <title>Draft genome sequence of the halophilic bacterium Marinobacter vinifirmus FB1.</title>
        <authorList>
            <person name="Stepanov V.G."/>
            <person name="Roberts D.J."/>
            <person name="Fox G.E."/>
        </authorList>
    </citation>
    <scope>NUCLEOTIDE SEQUENCE [LARGE SCALE GENOMIC DNA]</scope>
    <source>
        <strain evidence="1 2">FB1</strain>
    </source>
</reference>
<name>A0A7Z1DTF8_9GAMM</name>
<accession>A0A7Z1DTF8</accession>
<comment type="caution">
    <text evidence="1">The sequence shown here is derived from an EMBL/GenBank/DDBJ whole genome shotgun (WGS) entry which is preliminary data.</text>
</comment>
<sequence>SASCQTTPAPTRTLLFLVLTCYPGRYPHTTYPQTVALLAAMPPLPDHTAGQPAHGCTCCRPPALNLTASHTTGPSPAPGLPAA</sequence>
<organism evidence="1 2">
    <name type="scientific">Marinobacter vinifirmus</name>
    <dbReference type="NCBI Taxonomy" id="355591"/>
    <lineage>
        <taxon>Bacteria</taxon>
        <taxon>Pseudomonadati</taxon>
        <taxon>Pseudomonadota</taxon>
        <taxon>Gammaproteobacteria</taxon>
        <taxon>Pseudomonadales</taxon>
        <taxon>Marinobacteraceae</taxon>
        <taxon>Marinobacter</taxon>
    </lineage>
</organism>